<evidence type="ECO:0000313" key="2">
    <source>
        <dbReference type="Proteomes" id="UP001057418"/>
    </source>
</evidence>
<dbReference type="Proteomes" id="UP001057418">
    <property type="component" value="Segment"/>
</dbReference>
<name>A0A9E7MIX1_9CAUD</name>
<proteinExistence type="predicted"/>
<protein>
    <submittedName>
        <fullName evidence="1">Tail assembly chaperone</fullName>
    </submittedName>
</protein>
<organism evidence="1 2">
    <name type="scientific">Arthrobacter phage SWEP2</name>
    <dbReference type="NCBI Taxonomy" id="2945958"/>
    <lineage>
        <taxon>Viruses</taxon>
        <taxon>Duplodnaviria</taxon>
        <taxon>Heunggongvirae</taxon>
        <taxon>Uroviricota</taxon>
        <taxon>Caudoviricetes</taxon>
        <taxon>Casidaviridae</taxon>
        <taxon>Swepdovirus</taxon>
        <taxon>Swepdovirus SWEP2</taxon>
    </lineage>
</organism>
<dbReference type="EMBL" id="ON528933">
    <property type="protein sequence ID" value="USL85078.1"/>
    <property type="molecule type" value="Genomic_DNA"/>
</dbReference>
<accession>A0A9E7MIX1</accession>
<keyword evidence="2" id="KW-1185">Reference proteome</keyword>
<sequence>MTARKTPAAAEALGENIPFTFQGEDWVVAPSSEWPFEAVEVFEVGQIAAFLRLVLDDEQYKRLTKGATVGKVNDFVVALQKAVGIQGN</sequence>
<reference evidence="1" key="1">
    <citation type="submission" date="2022-05" db="EMBL/GenBank/DDBJ databases">
        <authorList>
            <person name="Ruan C."/>
        </authorList>
    </citation>
    <scope>NUCLEOTIDE SEQUENCE</scope>
</reference>
<evidence type="ECO:0000313" key="1">
    <source>
        <dbReference type="EMBL" id="USL85078.1"/>
    </source>
</evidence>